<sequence length="241" mass="26828">MTTAIFAHRGSSFHHAEQSRESFLAAIEEGADGIECDVRLTADGVAFCWHDRDLSRLTGSHQPISKVTSSELKSLEILDPADPLLGKKERRGTPISLEELAGIASEAKMRLLVETKHPVLAGSAIEEEVARIIRRFKIEIHLLSFSFTAISRAMRLMPEFEHVQLLQHSQLIPLAQSEIIGLDVELIRRDQTLVPSLIVKGKRLFVYTVNDDDEFRSLANQGVEGIITDIPAQAKRVLGYP</sequence>
<dbReference type="InterPro" id="IPR030395">
    <property type="entry name" value="GP_PDE_dom"/>
</dbReference>
<dbReference type="PROSITE" id="PS51704">
    <property type="entry name" value="GP_PDE"/>
    <property type="match status" value="1"/>
</dbReference>
<proteinExistence type="predicted"/>
<dbReference type="GO" id="GO:0006629">
    <property type="term" value="P:lipid metabolic process"/>
    <property type="evidence" value="ECO:0007669"/>
    <property type="project" value="InterPro"/>
</dbReference>
<evidence type="ECO:0000313" key="2">
    <source>
        <dbReference type="EMBL" id="CAB4570107.1"/>
    </source>
</evidence>
<organism evidence="2">
    <name type="scientific">freshwater metagenome</name>
    <dbReference type="NCBI Taxonomy" id="449393"/>
    <lineage>
        <taxon>unclassified sequences</taxon>
        <taxon>metagenomes</taxon>
        <taxon>ecological metagenomes</taxon>
    </lineage>
</organism>
<feature type="domain" description="GP-PDE" evidence="1">
    <location>
        <begin position="3"/>
        <end position="238"/>
    </location>
</feature>
<protein>
    <submittedName>
        <fullName evidence="2">Unannotated protein</fullName>
    </submittedName>
</protein>
<evidence type="ECO:0000259" key="1">
    <source>
        <dbReference type="PROSITE" id="PS51704"/>
    </source>
</evidence>
<dbReference type="GO" id="GO:0008081">
    <property type="term" value="F:phosphoric diester hydrolase activity"/>
    <property type="evidence" value="ECO:0007669"/>
    <property type="project" value="InterPro"/>
</dbReference>
<gene>
    <name evidence="2" type="ORF">UFOPK1650_00655</name>
</gene>
<dbReference type="PANTHER" id="PTHR46211:SF1">
    <property type="entry name" value="GLYCEROPHOSPHODIESTER PHOSPHODIESTERASE, CYTOPLASMIC"/>
    <property type="match status" value="1"/>
</dbReference>
<dbReference type="PANTHER" id="PTHR46211">
    <property type="entry name" value="GLYCEROPHOSPHORYL DIESTER PHOSPHODIESTERASE"/>
    <property type="match status" value="1"/>
</dbReference>
<dbReference type="EMBL" id="CAEZTJ010000087">
    <property type="protein sequence ID" value="CAB4570107.1"/>
    <property type="molecule type" value="Genomic_DNA"/>
</dbReference>
<dbReference type="Gene3D" id="3.20.20.190">
    <property type="entry name" value="Phosphatidylinositol (PI) phosphodiesterase"/>
    <property type="match status" value="1"/>
</dbReference>
<name>A0A6J6E1G8_9ZZZZ</name>
<accession>A0A6J6E1G8</accession>
<dbReference type="InterPro" id="IPR017946">
    <property type="entry name" value="PLC-like_Pdiesterase_TIM-brl"/>
</dbReference>
<dbReference type="SUPFAM" id="SSF51695">
    <property type="entry name" value="PLC-like phosphodiesterases"/>
    <property type="match status" value="1"/>
</dbReference>
<dbReference type="AlphaFoldDB" id="A0A6J6E1G8"/>
<reference evidence="2" key="1">
    <citation type="submission" date="2020-05" db="EMBL/GenBank/DDBJ databases">
        <authorList>
            <person name="Chiriac C."/>
            <person name="Salcher M."/>
            <person name="Ghai R."/>
            <person name="Kavagutti S V."/>
        </authorList>
    </citation>
    <scope>NUCLEOTIDE SEQUENCE</scope>
</reference>
<dbReference type="Pfam" id="PF03009">
    <property type="entry name" value="GDPD"/>
    <property type="match status" value="1"/>
</dbReference>